<evidence type="ECO:0000256" key="1">
    <source>
        <dbReference type="ARBA" id="ARBA00022723"/>
    </source>
</evidence>
<dbReference type="GeneID" id="112461779"/>
<feature type="domain" description="MYND-type" evidence="4">
    <location>
        <begin position="2"/>
        <end position="21"/>
    </location>
</feature>
<gene>
    <name evidence="7" type="primary">LOC112461779</name>
</gene>
<reference evidence="7" key="1">
    <citation type="submission" date="2025-08" db="UniProtKB">
        <authorList>
            <consortium name="RefSeq"/>
        </authorList>
    </citation>
    <scope>IDENTIFICATION</scope>
    <source>
        <tissue evidence="7">Whole body</tissue>
    </source>
</reference>
<feature type="domain" description="Mitochondrial splicing suppressor 51-like C-terminal" evidence="5">
    <location>
        <begin position="182"/>
        <end position="362"/>
    </location>
</feature>
<dbReference type="OrthoDB" id="5282002at2759"/>
<keyword evidence="3" id="KW-0862">Zinc</keyword>
<evidence type="ECO:0000256" key="2">
    <source>
        <dbReference type="ARBA" id="ARBA00022771"/>
    </source>
</evidence>
<dbReference type="PANTHER" id="PTHR28069">
    <property type="entry name" value="GH20023P"/>
    <property type="match status" value="1"/>
</dbReference>
<evidence type="ECO:0000256" key="3">
    <source>
        <dbReference type="ARBA" id="ARBA00022833"/>
    </source>
</evidence>
<dbReference type="InterPro" id="IPR046824">
    <property type="entry name" value="Mss51-like_C"/>
</dbReference>
<proteinExistence type="predicted"/>
<evidence type="ECO:0000313" key="6">
    <source>
        <dbReference type="Proteomes" id="UP000504618"/>
    </source>
</evidence>
<dbReference type="Pfam" id="PF20179">
    <property type="entry name" value="MSS51_C"/>
    <property type="match status" value="1"/>
</dbReference>
<dbReference type="Pfam" id="PF01753">
    <property type="entry name" value="zf-MYND"/>
    <property type="match status" value="1"/>
</dbReference>
<evidence type="ECO:0000259" key="4">
    <source>
        <dbReference type="Pfam" id="PF01753"/>
    </source>
</evidence>
<dbReference type="RefSeq" id="XP_024882926.1">
    <property type="nucleotide sequence ID" value="XM_025027158.1"/>
</dbReference>
<keyword evidence="6" id="KW-1185">Reference proteome</keyword>
<dbReference type="Gene3D" id="6.10.140.2220">
    <property type="match status" value="1"/>
</dbReference>
<dbReference type="SUPFAM" id="SSF144232">
    <property type="entry name" value="HIT/MYND zinc finger-like"/>
    <property type="match status" value="1"/>
</dbReference>
<dbReference type="AlphaFoldDB" id="A0A6J1QPN3"/>
<organism evidence="6 7">
    <name type="scientific">Temnothorax curvispinosus</name>
    <dbReference type="NCBI Taxonomy" id="300111"/>
    <lineage>
        <taxon>Eukaryota</taxon>
        <taxon>Metazoa</taxon>
        <taxon>Ecdysozoa</taxon>
        <taxon>Arthropoda</taxon>
        <taxon>Hexapoda</taxon>
        <taxon>Insecta</taxon>
        <taxon>Pterygota</taxon>
        <taxon>Neoptera</taxon>
        <taxon>Endopterygota</taxon>
        <taxon>Hymenoptera</taxon>
        <taxon>Apocrita</taxon>
        <taxon>Aculeata</taxon>
        <taxon>Formicoidea</taxon>
        <taxon>Formicidae</taxon>
        <taxon>Myrmicinae</taxon>
        <taxon>Temnothorax</taxon>
    </lineage>
</organism>
<protein>
    <submittedName>
        <fullName evidence="7">Uncharacterized protein LOC112461779</fullName>
    </submittedName>
</protein>
<evidence type="ECO:0000259" key="5">
    <source>
        <dbReference type="Pfam" id="PF20179"/>
    </source>
</evidence>
<evidence type="ECO:0000313" key="7">
    <source>
        <dbReference type="RefSeq" id="XP_024882926.1"/>
    </source>
</evidence>
<dbReference type="InterPro" id="IPR002893">
    <property type="entry name" value="Znf_MYND"/>
</dbReference>
<keyword evidence="2" id="KW-0863">Zinc-finger</keyword>
<keyword evidence="1" id="KW-0479">Metal-binding</keyword>
<accession>A0A6J1QPN3</accession>
<dbReference type="Proteomes" id="UP000504618">
    <property type="component" value="Unplaced"/>
</dbReference>
<name>A0A6J1QPN3_9HYME</name>
<dbReference type="PANTHER" id="PTHR28069:SF2">
    <property type="entry name" value="GH20023P"/>
    <property type="match status" value="1"/>
</dbReference>
<sequence length="384" mass="44793">MIFYCGQEHQKQHWKKHKSLCKAIRNVLRNYSMDYGGETTEVWASKKLIFAQLVSSKLGRRLNMDEMQMICFPRECLVCHERNKSLESCQKCAANFCKNHKDGIEHKGICAPLELCLCTDLFSMREGNSSLDLHFYLQHISCTSTFQNMKDFIETFGNIQTDSEMSHNVWAAQHSEYLTCSLTLFYVMRLLEYVPKSNKKLVIHVLCTNVFKEILWTFWEILPRLIGTMMIVIVIIGPELPCKSNLLNNYDNCMSREKKYLTFEFHDVLYENYACSSSFVKPDLVVGFNLYIHKYKLEGRSSKETWAPSIQMLAKQNCPFVLTSATQYSFKKETDIINAILNKEVDHLYSGKNPFASLKPYKTIEMEYVSYLNQYVIIYRSLCS</sequence>
<dbReference type="GO" id="GO:0008270">
    <property type="term" value="F:zinc ion binding"/>
    <property type="evidence" value="ECO:0007669"/>
    <property type="project" value="UniProtKB-KW"/>
</dbReference>